<evidence type="ECO:0000256" key="2">
    <source>
        <dbReference type="ARBA" id="ARBA00023125"/>
    </source>
</evidence>
<feature type="domain" description="Response regulatory" evidence="6">
    <location>
        <begin position="2"/>
        <end position="118"/>
    </location>
</feature>
<feature type="modified residue" description="4-aspartylphosphate" evidence="3">
    <location>
        <position position="53"/>
    </location>
</feature>
<evidence type="ECO:0000256" key="4">
    <source>
        <dbReference type="SAM" id="MobiDB-lite"/>
    </source>
</evidence>
<dbReference type="CDD" id="cd06170">
    <property type="entry name" value="LuxR_C_like"/>
    <property type="match status" value="1"/>
</dbReference>
<dbReference type="PROSITE" id="PS50043">
    <property type="entry name" value="HTH_LUXR_2"/>
    <property type="match status" value="1"/>
</dbReference>
<dbReference type="InterPro" id="IPR011006">
    <property type="entry name" value="CheY-like_superfamily"/>
</dbReference>
<dbReference type="PROSITE" id="PS00622">
    <property type="entry name" value="HTH_LUXR_1"/>
    <property type="match status" value="1"/>
</dbReference>
<dbReference type="InterPro" id="IPR036388">
    <property type="entry name" value="WH-like_DNA-bd_sf"/>
</dbReference>
<dbReference type="Gene3D" id="3.40.50.2300">
    <property type="match status" value="1"/>
</dbReference>
<evidence type="ECO:0000313" key="7">
    <source>
        <dbReference type="EMBL" id="HIR63210.1"/>
    </source>
</evidence>
<dbReference type="SMART" id="SM00448">
    <property type="entry name" value="REC"/>
    <property type="match status" value="1"/>
</dbReference>
<evidence type="ECO:0000313" key="8">
    <source>
        <dbReference type="Proteomes" id="UP000886744"/>
    </source>
</evidence>
<gene>
    <name evidence="7" type="ORF">IAC94_06790</name>
</gene>
<dbReference type="InterPro" id="IPR039420">
    <property type="entry name" value="WalR-like"/>
</dbReference>
<dbReference type="SUPFAM" id="SSF52172">
    <property type="entry name" value="CheY-like"/>
    <property type="match status" value="1"/>
</dbReference>
<dbReference type="Proteomes" id="UP000886744">
    <property type="component" value="Unassembled WGS sequence"/>
</dbReference>
<dbReference type="SMART" id="SM00421">
    <property type="entry name" value="HTH_LUXR"/>
    <property type="match status" value="1"/>
</dbReference>
<dbReference type="PANTHER" id="PTHR43214">
    <property type="entry name" value="TWO-COMPONENT RESPONSE REGULATOR"/>
    <property type="match status" value="1"/>
</dbReference>
<dbReference type="Pfam" id="PF00072">
    <property type="entry name" value="Response_reg"/>
    <property type="match status" value="1"/>
</dbReference>
<comment type="caution">
    <text evidence="7">The sequence shown here is derived from an EMBL/GenBank/DDBJ whole genome shotgun (WGS) entry which is preliminary data.</text>
</comment>
<dbReference type="EMBL" id="DVHI01000082">
    <property type="protein sequence ID" value="HIR63210.1"/>
    <property type="molecule type" value="Genomic_DNA"/>
</dbReference>
<name>A0A9D1E1P4_9BACT</name>
<dbReference type="PROSITE" id="PS50110">
    <property type="entry name" value="RESPONSE_REGULATORY"/>
    <property type="match status" value="1"/>
</dbReference>
<feature type="compositionally biased region" description="Polar residues" evidence="4">
    <location>
        <begin position="126"/>
        <end position="153"/>
    </location>
</feature>
<dbReference type="GO" id="GO:0006355">
    <property type="term" value="P:regulation of DNA-templated transcription"/>
    <property type="evidence" value="ECO:0007669"/>
    <property type="project" value="InterPro"/>
</dbReference>
<dbReference type="InterPro" id="IPR058245">
    <property type="entry name" value="NreC/VraR/RcsB-like_REC"/>
</dbReference>
<evidence type="ECO:0000256" key="3">
    <source>
        <dbReference type="PROSITE-ProRule" id="PRU00169"/>
    </source>
</evidence>
<sequence>MTILLIDDHDLVLKGLLSVLRSAFPKTGFITARSGEEALDAVRGTHVDLAVLDLELPDIPGFRLIELLRGEAPGIHIVVNTVHEEIWTIRQLEQSGVDGVVFKSVNSSQLVQTVRRVLEASEQRHSGQQPQTAPGQRQPSQTASGSKTGTGHSPLSPKELEVLQLVADGKDSREIASSLYITENTVESHRSHIMRKLGATNAADMVMKAITLGLIPPARLQ</sequence>
<feature type="region of interest" description="Disordered" evidence="4">
    <location>
        <begin position="118"/>
        <end position="157"/>
    </location>
</feature>
<dbReference type="InterPro" id="IPR000792">
    <property type="entry name" value="Tscrpt_reg_LuxR_C"/>
</dbReference>
<accession>A0A9D1E1P4</accession>
<evidence type="ECO:0000256" key="1">
    <source>
        <dbReference type="ARBA" id="ARBA00022553"/>
    </source>
</evidence>
<dbReference type="PRINTS" id="PR00038">
    <property type="entry name" value="HTHLUXR"/>
</dbReference>
<dbReference type="Gene3D" id="1.10.10.10">
    <property type="entry name" value="Winged helix-like DNA-binding domain superfamily/Winged helix DNA-binding domain"/>
    <property type="match status" value="1"/>
</dbReference>
<evidence type="ECO:0000259" key="6">
    <source>
        <dbReference type="PROSITE" id="PS50110"/>
    </source>
</evidence>
<dbReference type="GO" id="GO:0000160">
    <property type="term" value="P:phosphorelay signal transduction system"/>
    <property type="evidence" value="ECO:0007669"/>
    <property type="project" value="InterPro"/>
</dbReference>
<dbReference type="Pfam" id="PF00196">
    <property type="entry name" value="GerE"/>
    <property type="match status" value="1"/>
</dbReference>
<feature type="domain" description="HTH luxR-type" evidence="5">
    <location>
        <begin position="148"/>
        <end position="213"/>
    </location>
</feature>
<dbReference type="GO" id="GO:0003677">
    <property type="term" value="F:DNA binding"/>
    <property type="evidence" value="ECO:0007669"/>
    <property type="project" value="UniProtKB-KW"/>
</dbReference>
<reference evidence="7" key="1">
    <citation type="submission" date="2020-10" db="EMBL/GenBank/DDBJ databases">
        <authorList>
            <person name="Gilroy R."/>
        </authorList>
    </citation>
    <scope>NUCLEOTIDE SEQUENCE</scope>
    <source>
        <strain evidence="7">ChiHjej13B12-12457</strain>
    </source>
</reference>
<dbReference type="AlphaFoldDB" id="A0A9D1E1P4"/>
<reference evidence="7" key="2">
    <citation type="journal article" date="2021" name="PeerJ">
        <title>Extensive microbial diversity within the chicken gut microbiome revealed by metagenomics and culture.</title>
        <authorList>
            <person name="Gilroy R."/>
            <person name="Ravi A."/>
            <person name="Getino M."/>
            <person name="Pursley I."/>
            <person name="Horton D.L."/>
            <person name="Alikhan N.F."/>
            <person name="Baker D."/>
            <person name="Gharbi K."/>
            <person name="Hall N."/>
            <person name="Watson M."/>
            <person name="Adriaenssens E.M."/>
            <person name="Foster-Nyarko E."/>
            <person name="Jarju S."/>
            <person name="Secka A."/>
            <person name="Antonio M."/>
            <person name="Oren A."/>
            <person name="Chaudhuri R.R."/>
            <person name="La Ragione R."/>
            <person name="Hildebrand F."/>
            <person name="Pallen M.J."/>
        </authorList>
    </citation>
    <scope>NUCLEOTIDE SEQUENCE</scope>
    <source>
        <strain evidence="7">ChiHjej13B12-12457</strain>
    </source>
</reference>
<protein>
    <submittedName>
        <fullName evidence="7">Response regulator transcription factor</fullName>
    </submittedName>
</protein>
<keyword evidence="2" id="KW-0238">DNA-binding</keyword>
<dbReference type="PANTHER" id="PTHR43214:SF44">
    <property type="entry name" value="TWO-COMPONENT RESPONSE REGULATOR"/>
    <property type="match status" value="1"/>
</dbReference>
<dbReference type="InterPro" id="IPR001789">
    <property type="entry name" value="Sig_transdc_resp-reg_receiver"/>
</dbReference>
<proteinExistence type="predicted"/>
<organism evidence="7 8">
    <name type="scientific">Candidatus Coprenecus avistercoris</name>
    <dbReference type="NCBI Taxonomy" id="2840730"/>
    <lineage>
        <taxon>Bacteria</taxon>
        <taxon>Pseudomonadati</taxon>
        <taxon>Bacteroidota</taxon>
        <taxon>Bacteroidia</taxon>
        <taxon>Bacteroidales</taxon>
        <taxon>Rikenellaceae</taxon>
        <taxon>Rikenellaceae incertae sedis</taxon>
        <taxon>Candidatus Coprenecus</taxon>
    </lineage>
</organism>
<keyword evidence="1 3" id="KW-0597">Phosphoprotein</keyword>
<evidence type="ECO:0000259" key="5">
    <source>
        <dbReference type="PROSITE" id="PS50043"/>
    </source>
</evidence>
<dbReference type="CDD" id="cd17535">
    <property type="entry name" value="REC_NarL-like"/>
    <property type="match status" value="1"/>
</dbReference>